<protein>
    <submittedName>
        <fullName evidence="1">GAF domain-containing protein</fullName>
    </submittedName>
</protein>
<sequence length="231" mass="26347">MILKNNSNYQHIVENLREYNLKKSIKAQLKVINPLLCNKATDLKVHLKNALANGLISKSESEFLDIKMNLGRMCLELEQVLDGIYVSILFYDSERNSIYHGACPSTPADFFDFFKIINEQGLFNENCCSCGKAVFEDKVVQTDIETSPLWSNFKGYPLKVGLKSCTSIPFYTSTGRLAGTFANYSYKPNHIFTYDEVAMIQEKIYMYRDEIQSISDRLHEHTQIGHTGLGI</sequence>
<dbReference type="EMBL" id="CP038015">
    <property type="protein sequence ID" value="QBP42670.1"/>
    <property type="molecule type" value="Genomic_DNA"/>
</dbReference>
<accession>A0A4P7A0Z1</accession>
<reference evidence="1 2" key="1">
    <citation type="submission" date="2019-03" db="EMBL/GenBank/DDBJ databases">
        <title>Complete genome sequence of Paenisporosarcina antarctica CGMCC 1.6503T.</title>
        <authorList>
            <person name="Rong J.-C."/>
            <person name="Chi N.-Y."/>
            <person name="Zhang Q.-F."/>
        </authorList>
    </citation>
    <scope>NUCLEOTIDE SEQUENCE [LARGE SCALE GENOMIC DNA]</scope>
    <source>
        <strain evidence="1 2">CGMCC 1.6503</strain>
    </source>
</reference>
<evidence type="ECO:0000313" key="1">
    <source>
        <dbReference type="EMBL" id="QBP42670.1"/>
    </source>
</evidence>
<dbReference type="Proteomes" id="UP000294292">
    <property type="component" value="Chromosome"/>
</dbReference>
<dbReference type="KEGG" id="panc:E2636_16620"/>
<keyword evidence="2" id="KW-1185">Reference proteome</keyword>
<organism evidence="1 2">
    <name type="scientific">Paenisporosarcina antarctica</name>
    <dbReference type="NCBI Taxonomy" id="417367"/>
    <lineage>
        <taxon>Bacteria</taxon>
        <taxon>Bacillati</taxon>
        <taxon>Bacillota</taxon>
        <taxon>Bacilli</taxon>
        <taxon>Bacillales</taxon>
        <taxon>Caryophanaceae</taxon>
        <taxon>Paenisporosarcina</taxon>
    </lineage>
</organism>
<dbReference type="Gene3D" id="3.30.450.40">
    <property type="match status" value="1"/>
</dbReference>
<evidence type="ECO:0000313" key="2">
    <source>
        <dbReference type="Proteomes" id="UP000294292"/>
    </source>
</evidence>
<dbReference type="OrthoDB" id="2856327at2"/>
<dbReference type="AlphaFoldDB" id="A0A4P7A0Z1"/>
<dbReference type="InterPro" id="IPR029016">
    <property type="entry name" value="GAF-like_dom_sf"/>
</dbReference>
<proteinExistence type="predicted"/>
<dbReference type="SUPFAM" id="SSF55781">
    <property type="entry name" value="GAF domain-like"/>
    <property type="match status" value="1"/>
</dbReference>
<gene>
    <name evidence="1" type="ORF">E2636_16620</name>
</gene>
<name>A0A4P7A0Z1_9BACL</name>
<dbReference type="RefSeq" id="WP_134211268.1">
    <property type="nucleotide sequence ID" value="NZ_CP038015.1"/>
</dbReference>